<reference evidence="1" key="1">
    <citation type="submission" date="2016-07" db="EMBL/GenBank/DDBJ databases">
        <authorList>
            <person name="Bretaudeau A."/>
        </authorList>
    </citation>
    <scope>NUCLEOTIDE SEQUENCE</scope>
    <source>
        <strain evidence="1">Rice</strain>
        <tissue evidence="1">Whole body</tissue>
    </source>
</reference>
<evidence type="ECO:0000313" key="1">
    <source>
        <dbReference type="EMBL" id="SOQ52725.1"/>
    </source>
</evidence>
<organism evidence="1">
    <name type="scientific">Spodoptera frugiperda</name>
    <name type="common">Fall armyworm</name>
    <dbReference type="NCBI Taxonomy" id="7108"/>
    <lineage>
        <taxon>Eukaryota</taxon>
        <taxon>Metazoa</taxon>
        <taxon>Ecdysozoa</taxon>
        <taxon>Arthropoda</taxon>
        <taxon>Hexapoda</taxon>
        <taxon>Insecta</taxon>
        <taxon>Pterygota</taxon>
        <taxon>Neoptera</taxon>
        <taxon>Endopterygota</taxon>
        <taxon>Lepidoptera</taxon>
        <taxon>Glossata</taxon>
        <taxon>Ditrysia</taxon>
        <taxon>Noctuoidea</taxon>
        <taxon>Noctuidae</taxon>
        <taxon>Amphipyrinae</taxon>
        <taxon>Spodoptera</taxon>
    </lineage>
</organism>
<sequence>MTTVILKQVLESHASALLGRLDRSDTTASPKTDVKQRLHYMTEVTGDPITPFPIFPIPNKPYIPNRQKANNAILTPLVFQLSMAGGDYLPSGDQSRLPAYSKIKEKESTLWNEQIEQLED</sequence>
<name>A0A2H1WI31_SPOFR</name>
<proteinExistence type="predicted"/>
<accession>A0A2H1WI31</accession>
<gene>
    <name evidence="1" type="ORF">SFRICE_019176</name>
</gene>
<protein>
    <submittedName>
        <fullName evidence="1">SFRICE_019176</fullName>
    </submittedName>
</protein>
<dbReference type="AlphaFoldDB" id="A0A2H1WI31"/>
<dbReference type="EMBL" id="ODYU01008805">
    <property type="protein sequence ID" value="SOQ52725.1"/>
    <property type="molecule type" value="Genomic_DNA"/>
</dbReference>